<sequence>SSNGYAFIAIVLHWIDNNGKLQECLIDFVELIGDHSGENMAKTAWSTLERYGL</sequence>
<reference evidence="1 2" key="1">
    <citation type="journal article" date="2023" name="Proc. Natl. Acad. Sci. U.S.A.">
        <title>A global phylogenomic analysis of the shiitake genus Lentinula.</title>
        <authorList>
            <person name="Sierra-Patev S."/>
            <person name="Min B."/>
            <person name="Naranjo-Ortiz M."/>
            <person name="Looney B."/>
            <person name="Konkel Z."/>
            <person name="Slot J.C."/>
            <person name="Sakamoto Y."/>
            <person name="Steenwyk J.L."/>
            <person name="Rokas A."/>
            <person name="Carro J."/>
            <person name="Camarero S."/>
            <person name="Ferreira P."/>
            <person name="Molpeceres G."/>
            <person name="Ruiz-Duenas F.J."/>
            <person name="Serrano A."/>
            <person name="Henrissat B."/>
            <person name="Drula E."/>
            <person name="Hughes K.W."/>
            <person name="Mata J.L."/>
            <person name="Ishikawa N.K."/>
            <person name="Vargas-Isla R."/>
            <person name="Ushijima S."/>
            <person name="Smith C.A."/>
            <person name="Donoghue J."/>
            <person name="Ahrendt S."/>
            <person name="Andreopoulos W."/>
            <person name="He G."/>
            <person name="LaButti K."/>
            <person name="Lipzen A."/>
            <person name="Ng V."/>
            <person name="Riley R."/>
            <person name="Sandor L."/>
            <person name="Barry K."/>
            <person name="Martinez A.T."/>
            <person name="Xiao Y."/>
            <person name="Gibbons J.G."/>
            <person name="Terashima K."/>
            <person name="Grigoriev I.V."/>
            <person name="Hibbett D."/>
        </authorList>
    </citation>
    <scope>NUCLEOTIDE SEQUENCE [LARGE SCALE GENOMIC DNA]</scope>
    <source>
        <strain evidence="1 2">TFB7810</strain>
    </source>
</reference>
<dbReference type="EMBL" id="JANVFU010000009">
    <property type="protein sequence ID" value="KAJ3743004.1"/>
    <property type="molecule type" value="Genomic_DNA"/>
</dbReference>
<feature type="non-terminal residue" evidence="1">
    <location>
        <position position="53"/>
    </location>
</feature>
<dbReference type="AlphaFoldDB" id="A0A9W8NY06"/>
<protein>
    <submittedName>
        <fullName evidence="1">Uncharacterized protein</fullName>
    </submittedName>
</protein>
<accession>A0A9W8NY06</accession>
<keyword evidence="2" id="KW-1185">Reference proteome</keyword>
<organism evidence="1 2">
    <name type="scientific">Lentinula detonsa</name>
    <dbReference type="NCBI Taxonomy" id="2804962"/>
    <lineage>
        <taxon>Eukaryota</taxon>
        <taxon>Fungi</taxon>
        <taxon>Dikarya</taxon>
        <taxon>Basidiomycota</taxon>
        <taxon>Agaricomycotina</taxon>
        <taxon>Agaricomycetes</taxon>
        <taxon>Agaricomycetidae</taxon>
        <taxon>Agaricales</taxon>
        <taxon>Marasmiineae</taxon>
        <taxon>Omphalotaceae</taxon>
        <taxon>Lentinula</taxon>
    </lineage>
</organism>
<feature type="non-terminal residue" evidence="1">
    <location>
        <position position="1"/>
    </location>
</feature>
<gene>
    <name evidence="1" type="ORF">DFH05DRAFT_1373127</name>
</gene>
<comment type="caution">
    <text evidence="1">The sequence shown here is derived from an EMBL/GenBank/DDBJ whole genome shotgun (WGS) entry which is preliminary data.</text>
</comment>
<evidence type="ECO:0000313" key="1">
    <source>
        <dbReference type="EMBL" id="KAJ3743004.1"/>
    </source>
</evidence>
<proteinExistence type="predicted"/>
<name>A0A9W8NY06_9AGAR</name>
<evidence type="ECO:0000313" key="2">
    <source>
        <dbReference type="Proteomes" id="UP001142393"/>
    </source>
</evidence>
<dbReference type="Proteomes" id="UP001142393">
    <property type="component" value="Unassembled WGS sequence"/>
</dbReference>